<proteinExistence type="predicted"/>
<evidence type="ECO:0008006" key="3">
    <source>
        <dbReference type="Google" id="ProtNLM"/>
    </source>
</evidence>
<dbReference type="InterPro" id="IPR018550">
    <property type="entry name" value="Lipid-A_deacylase-rel"/>
</dbReference>
<sequence length="366" mass="41551">MRYLLGLILLLTSFLGISQSDEDPKKFVLDANQFYGSILLHNPDISHLITNHPAGVILGISRKTYGQKEWEADFGYPDTGYTFVYQNTNNPTLGDHFGLYGHYNFYFLKRNVQLRVAQGLAYNTNPYDKDENFRNNAYGSHILSSTLLMLNYHKENLFAGLGVNAGLSFIHYSNANFKAPNTSTNTFAFNIGLTYNLDHETTYKYLKPESTGEISEPVRYNLVFRAGANESDVINMGRYGFAIVSAYADKRLGKRSAIQLGTDIFFSNFLKELIRYQSISFPELDVDPDADYKRVGVFIGHELFVNKMSVVAQLGYYVYYPFDFEGKIYNRIGMKRYFGKRIFGAVTLKSHGAKAEAVEFGIGIRL</sequence>
<gene>
    <name evidence="1" type="ORF">MACH07_18370</name>
</gene>
<organism evidence="1 2">
    <name type="scientific">Flagellimonas marinaquae</name>
    <dbReference type="NCBI Taxonomy" id="254955"/>
    <lineage>
        <taxon>Bacteria</taxon>
        <taxon>Pseudomonadati</taxon>
        <taxon>Bacteroidota</taxon>
        <taxon>Flavobacteriia</taxon>
        <taxon>Flavobacteriales</taxon>
        <taxon>Flavobacteriaceae</taxon>
        <taxon>Flagellimonas</taxon>
    </lineage>
</organism>
<accession>A0AA48KP98</accession>
<dbReference type="Pfam" id="PF09411">
    <property type="entry name" value="PagL"/>
    <property type="match status" value="1"/>
</dbReference>
<dbReference type="Gene3D" id="2.40.160.20">
    <property type="match status" value="1"/>
</dbReference>
<dbReference type="RefSeq" id="WP_338193354.1">
    <property type="nucleotide sequence ID" value="NZ_AP027268.1"/>
</dbReference>
<reference evidence="1 2" key="1">
    <citation type="submission" date="2023-01" db="EMBL/GenBank/DDBJ databases">
        <title>Complete genome sequence of Muricauda aquimarina strain IFOP_LL357.</title>
        <authorList>
            <person name="Gajardo G."/>
            <person name="Ueki S."/>
            <person name="Maruyama F."/>
        </authorList>
    </citation>
    <scope>NUCLEOTIDE SEQUENCE [LARGE SCALE GENOMIC DNA]</scope>
    <source>
        <strain evidence="1 2">IFOP_LL357</strain>
    </source>
</reference>
<evidence type="ECO:0000313" key="2">
    <source>
        <dbReference type="Proteomes" id="UP001330184"/>
    </source>
</evidence>
<protein>
    <recommendedName>
        <fullName evidence="3">Acyloxyacyl hydrolase</fullName>
    </recommendedName>
</protein>
<name>A0AA48KP98_9FLAO</name>
<evidence type="ECO:0000313" key="1">
    <source>
        <dbReference type="EMBL" id="BDW93005.1"/>
    </source>
</evidence>
<keyword evidence="2" id="KW-1185">Reference proteome</keyword>
<dbReference type="AlphaFoldDB" id="A0AA48KP98"/>
<dbReference type="Proteomes" id="UP001330184">
    <property type="component" value="Chromosome"/>
</dbReference>
<dbReference type="EMBL" id="AP027268">
    <property type="protein sequence ID" value="BDW93005.1"/>
    <property type="molecule type" value="Genomic_DNA"/>
</dbReference>